<proteinExistence type="inferred from homology"/>
<sequence>MTEPQTRICILGGGFGGLYTALRLSQLPWQKSEQPEIVLVDQNDHFLFLPLLYELLTNELQSWEIAPAFADLLKDTNVQFCQGIVSEIDIENKQVKLQDDLQISYDYLVLAMGGETALDKVPGAKDYAIPFRSIADAYRLEEQLRRLETLDQDKIRIAIVGGGYSGVELACKLADRLGTKGRIRIIQQAEEILKTSPEFNQESARNALLNRQVWIDLETTVAAVEVNKISLEYRGEIDEIPVDLVLWTVGTQVSPLVRSLPLKHNQRGQIVTTSTLQVIDHPEIFALGDLAESQDADGQKIPTTAQAAFQQADYTGWNLWALLTRRPLLPFRYINLGEMITLGTNNATLTGLGIKLEGQFAHLTRRLIYLYRFPTFDHQIRVAFNWMTRPLQDFLISIDQKMADRE</sequence>
<evidence type="ECO:0000256" key="6">
    <source>
        <dbReference type="ARBA" id="ARBA00023002"/>
    </source>
</evidence>
<dbReference type="Gene3D" id="3.50.50.100">
    <property type="match status" value="1"/>
</dbReference>
<accession>A0A4P6A470</accession>
<evidence type="ECO:0000259" key="9">
    <source>
        <dbReference type="Pfam" id="PF07992"/>
    </source>
</evidence>
<evidence type="ECO:0000256" key="3">
    <source>
        <dbReference type="ARBA" id="ARBA00022630"/>
    </source>
</evidence>
<keyword evidence="5" id="KW-0521">NADP</keyword>
<keyword evidence="3" id="KW-0285">Flavoprotein</keyword>
<dbReference type="AlphaFoldDB" id="A0A4P6A470"/>
<evidence type="ECO:0000256" key="4">
    <source>
        <dbReference type="ARBA" id="ARBA00022827"/>
    </source>
</evidence>
<dbReference type="Pfam" id="PF07992">
    <property type="entry name" value="Pyr_redox_2"/>
    <property type="match status" value="1"/>
</dbReference>
<dbReference type="SUPFAM" id="SSF51905">
    <property type="entry name" value="FAD/NAD(P)-binding domain"/>
    <property type="match status" value="2"/>
</dbReference>
<name>A0A4P6A470_PLAAG</name>
<evidence type="ECO:0000256" key="1">
    <source>
        <dbReference type="ARBA" id="ARBA00001974"/>
    </source>
</evidence>
<evidence type="ECO:0000256" key="5">
    <source>
        <dbReference type="ARBA" id="ARBA00022857"/>
    </source>
</evidence>
<dbReference type="GO" id="GO:0019646">
    <property type="term" value="P:aerobic electron transport chain"/>
    <property type="evidence" value="ECO:0007669"/>
    <property type="project" value="TreeGrafter"/>
</dbReference>
<dbReference type="RefSeq" id="WP_026786807.1">
    <property type="nucleotide sequence ID" value="NZ_BJCD01000070.1"/>
</dbReference>
<organism evidence="10 11">
    <name type="scientific">Planktothrix agardhii CCAP 1459/11A</name>
    <dbReference type="NCBI Taxonomy" id="282420"/>
    <lineage>
        <taxon>Bacteria</taxon>
        <taxon>Bacillati</taxon>
        <taxon>Cyanobacteriota</taxon>
        <taxon>Cyanophyceae</taxon>
        <taxon>Oscillatoriophycideae</taxon>
        <taxon>Oscillatoriales</taxon>
        <taxon>Microcoleaceae</taxon>
        <taxon>Planktothrix</taxon>
    </lineage>
</organism>
<dbReference type="PANTHER" id="PTHR42913">
    <property type="entry name" value="APOPTOSIS-INDUCING FACTOR 1"/>
    <property type="match status" value="1"/>
</dbReference>
<reference evidence="11" key="1">
    <citation type="submission" date="2019-02" db="EMBL/GenBank/DDBJ databases">
        <title>Draft genome sequence of Planktothrix agardhii NIES-905.</title>
        <authorList>
            <person name="Yamaguchi H."/>
            <person name="Suzuki S."/>
            <person name="Kawachi M."/>
        </authorList>
    </citation>
    <scope>NUCLEOTIDE SEQUENCE [LARGE SCALE GENOMIC DNA]</scope>
    <source>
        <strain evidence="11">CCAP 1459/11A</strain>
    </source>
</reference>
<dbReference type="PANTHER" id="PTHR42913:SF4">
    <property type="entry name" value="ALTERNATIVE NAD(P)H-UBIQUINONE OXIDOREDUCTASE C1, CHLOROPLASTIC_MITOCHONDRIAL"/>
    <property type="match status" value="1"/>
</dbReference>
<dbReference type="PRINTS" id="PR00368">
    <property type="entry name" value="FADPNR"/>
</dbReference>
<dbReference type="FunFam" id="3.50.50.100:FF:000010">
    <property type="entry name" value="Alternative NAD(P)H-ubiquinone oxidoreductase C1, chloroplastic/mitochondrial"/>
    <property type="match status" value="1"/>
</dbReference>
<evidence type="ECO:0000313" key="11">
    <source>
        <dbReference type="Proteomes" id="UP000299794"/>
    </source>
</evidence>
<protein>
    <recommendedName>
        <fullName evidence="8">demethylphylloquinone reductase</fullName>
        <ecNumber evidence="8">1.6.5.12</ecNumber>
    </recommendedName>
</protein>
<evidence type="ECO:0000313" key="10">
    <source>
        <dbReference type="EMBL" id="GDZ95937.1"/>
    </source>
</evidence>
<comment type="catalytic activity">
    <reaction evidence="7">
        <text>demethylphylloquinone + NADPH + H(+) = demethylphylloquinol + NADP(+)</text>
        <dbReference type="Rhea" id="RHEA:47744"/>
        <dbReference type="ChEBI" id="CHEBI:15378"/>
        <dbReference type="ChEBI" id="CHEBI:31087"/>
        <dbReference type="ChEBI" id="CHEBI:57783"/>
        <dbReference type="ChEBI" id="CHEBI:58349"/>
        <dbReference type="ChEBI" id="CHEBI:87844"/>
        <dbReference type="EC" id="1.6.5.12"/>
    </reaction>
</comment>
<dbReference type="InterPro" id="IPR051169">
    <property type="entry name" value="NADH-Q_oxidoreductase"/>
</dbReference>
<dbReference type="Proteomes" id="UP000299794">
    <property type="component" value="Unassembled WGS sequence"/>
</dbReference>
<keyword evidence="4" id="KW-0274">FAD</keyword>
<comment type="similarity">
    <text evidence="2">Belongs to the NADH dehydrogenase family.</text>
</comment>
<feature type="domain" description="FAD/NAD(P)-binding" evidence="9">
    <location>
        <begin position="7"/>
        <end position="312"/>
    </location>
</feature>
<dbReference type="EC" id="1.6.5.12" evidence="8"/>
<evidence type="ECO:0000256" key="8">
    <source>
        <dbReference type="ARBA" id="ARBA00066844"/>
    </source>
</evidence>
<dbReference type="GO" id="GO:0003955">
    <property type="term" value="F:NAD(P)H dehydrogenase (quinone) activity"/>
    <property type="evidence" value="ECO:0007669"/>
    <property type="project" value="TreeGrafter"/>
</dbReference>
<evidence type="ECO:0000256" key="7">
    <source>
        <dbReference type="ARBA" id="ARBA00052971"/>
    </source>
</evidence>
<keyword evidence="6" id="KW-0560">Oxidoreductase</keyword>
<dbReference type="PRINTS" id="PR00411">
    <property type="entry name" value="PNDRDTASEI"/>
</dbReference>
<comment type="cofactor">
    <cofactor evidence="1">
        <name>FAD</name>
        <dbReference type="ChEBI" id="CHEBI:57692"/>
    </cofactor>
</comment>
<comment type="caution">
    <text evidence="10">The sequence shown here is derived from an EMBL/GenBank/DDBJ whole genome shotgun (WGS) entry which is preliminary data.</text>
</comment>
<gene>
    <name evidence="10" type="primary">ndbB</name>
    <name evidence="10" type="ORF">PA905_43680</name>
</gene>
<dbReference type="InterPro" id="IPR023753">
    <property type="entry name" value="FAD/NAD-binding_dom"/>
</dbReference>
<dbReference type="EMBL" id="BJCD01000070">
    <property type="protein sequence ID" value="GDZ95937.1"/>
    <property type="molecule type" value="Genomic_DNA"/>
</dbReference>
<dbReference type="InterPro" id="IPR036188">
    <property type="entry name" value="FAD/NAD-bd_sf"/>
</dbReference>
<evidence type="ECO:0000256" key="2">
    <source>
        <dbReference type="ARBA" id="ARBA00005272"/>
    </source>
</evidence>